<keyword evidence="6" id="KW-1185">Reference proteome</keyword>
<name>A0A4Y6UAR4_9PROT</name>
<evidence type="ECO:0000313" key="5">
    <source>
        <dbReference type="EMBL" id="QDH13547.1"/>
    </source>
</evidence>
<dbReference type="Gene3D" id="2.40.420.20">
    <property type="match status" value="1"/>
</dbReference>
<dbReference type="InterPro" id="IPR051909">
    <property type="entry name" value="MFP_Cation_Efflux"/>
</dbReference>
<dbReference type="GO" id="GO:0016020">
    <property type="term" value="C:membrane"/>
    <property type="evidence" value="ECO:0007669"/>
    <property type="project" value="InterPro"/>
</dbReference>
<protein>
    <submittedName>
        <fullName evidence="5">Efflux RND transporter periplasmic adaptor subunit</fullName>
    </submittedName>
</protein>
<dbReference type="InterPro" id="IPR006143">
    <property type="entry name" value="RND_pump_MFP"/>
</dbReference>
<feature type="domain" description="Multidrug resistance protein MdtA-like barrel-sandwich hybrid" evidence="4">
    <location>
        <begin position="102"/>
        <end position="234"/>
    </location>
</feature>
<dbReference type="Proteomes" id="UP000318709">
    <property type="component" value="Chromosome"/>
</dbReference>
<dbReference type="AlphaFoldDB" id="A0A4Y6UAR4"/>
<dbReference type="GO" id="GO:0030313">
    <property type="term" value="C:cell envelope"/>
    <property type="evidence" value="ECO:0007669"/>
    <property type="project" value="TreeGrafter"/>
</dbReference>
<evidence type="ECO:0000256" key="3">
    <source>
        <dbReference type="SAM" id="Phobius"/>
    </source>
</evidence>
<feature type="transmembrane region" description="Helical" evidence="3">
    <location>
        <begin position="21"/>
        <end position="40"/>
    </location>
</feature>
<dbReference type="Pfam" id="PF25917">
    <property type="entry name" value="BSH_RND"/>
    <property type="match status" value="1"/>
</dbReference>
<dbReference type="GO" id="GO:0015679">
    <property type="term" value="P:plasma membrane copper ion transport"/>
    <property type="evidence" value="ECO:0007669"/>
    <property type="project" value="TreeGrafter"/>
</dbReference>
<dbReference type="KEGG" id="swf:E3E12_04320"/>
<keyword evidence="3" id="KW-0472">Membrane</keyword>
<evidence type="ECO:0000313" key="6">
    <source>
        <dbReference type="Proteomes" id="UP000318709"/>
    </source>
</evidence>
<evidence type="ECO:0000259" key="4">
    <source>
        <dbReference type="Pfam" id="PF25917"/>
    </source>
</evidence>
<dbReference type="OrthoDB" id="9806939at2"/>
<dbReference type="SUPFAM" id="SSF111369">
    <property type="entry name" value="HlyD-like secretion proteins"/>
    <property type="match status" value="1"/>
</dbReference>
<dbReference type="InterPro" id="IPR058625">
    <property type="entry name" value="MdtA-like_BSH"/>
</dbReference>
<dbReference type="Gene3D" id="2.40.30.170">
    <property type="match status" value="1"/>
</dbReference>
<comment type="similarity">
    <text evidence="1">Belongs to the membrane fusion protein (MFP) (TC 8.A.1) family.</text>
</comment>
<dbReference type="NCBIfam" id="TIGR01730">
    <property type="entry name" value="RND_mfp"/>
    <property type="match status" value="1"/>
</dbReference>
<evidence type="ECO:0000256" key="2">
    <source>
        <dbReference type="ARBA" id="ARBA00022448"/>
    </source>
</evidence>
<dbReference type="Gene3D" id="1.10.287.470">
    <property type="entry name" value="Helix hairpin bin"/>
    <property type="match status" value="1"/>
</dbReference>
<keyword evidence="2" id="KW-0813">Transport</keyword>
<accession>A0A4Y6UAR4</accession>
<reference evidence="5 6" key="1">
    <citation type="submission" date="2019-03" db="EMBL/GenBank/DDBJ databases">
        <title>The complete genome sequence of Swingsia_sp. F3b2 LMG30590(T).</title>
        <authorList>
            <person name="Chua K.-O."/>
            <person name="Chan K.-G."/>
            <person name="See-Too W.-S."/>
        </authorList>
    </citation>
    <scope>NUCLEOTIDE SEQUENCE [LARGE SCALE GENOMIC DNA]</scope>
    <source>
        <strain evidence="5 6">F3b2</strain>
    </source>
</reference>
<evidence type="ECO:0000256" key="1">
    <source>
        <dbReference type="ARBA" id="ARBA00009477"/>
    </source>
</evidence>
<gene>
    <name evidence="5" type="ORF">E3E12_04320</name>
</gene>
<dbReference type="PANTHER" id="PTHR30097:SF4">
    <property type="entry name" value="SLR6042 PROTEIN"/>
    <property type="match status" value="1"/>
</dbReference>
<keyword evidence="3" id="KW-0812">Transmembrane</keyword>
<proteinExistence type="inferred from homology"/>
<dbReference type="PANTHER" id="PTHR30097">
    <property type="entry name" value="CATION EFFLUX SYSTEM PROTEIN CUSB"/>
    <property type="match status" value="1"/>
</dbReference>
<dbReference type="GO" id="GO:0060003">
    <property type="term" value="P:copper ion export"/>
    <property type="evidence" value="ECO:0007669"/>
    <property type="project" value="TreeGrafter"/>
</dbReference>
<keyword evidence="3" id="KW-1133">Transmembrane helix</keyword>
<dbReference type="EMBL" id="CP038231">
    <property type="protein sequence ID" value="QDH13547.1"/>
    <property type="molecule type" value="Genomic_DNA"/>
</dbReference>
<dbReference type="RefSeq" id="WP_141443255.1">
    <property type="nucleotide sequence ID" value="NZ_CP038231.1"/>
</dbReference>
<organism evidence="5 6">
    <name type="scientific">Formicincola oecophyllae</name>
    <dbReference type="NCBI Taxonomy" id="2558361"/>
    <lineage>
        <taxon>Bacteria</taxon>
        <taxon>Pseudomonadati</taxon>
        <taxon>Pseudomonadota</taxon>
        <taxon>Alphaproteobacteria</taxon>
        <taxon>Acetobacterales</taxon>
        <taxon>Acetobacteraceae</taxon>
        <taxon>Formicincola</taxon>
    </lineage>
</organism>
<dbReference type="GO" id="GO:0022857">
    <property type="term" value="F:transmembrane transporter activity"/>
    <property type="evidence" value="ECO:0007669"/>
    <property type="project" value="InterPro"/>
</dbReference>
<dbReference type="Gene3D" id="2.40.50.100">
    <property type="match status" value="1"/>
</dbReference>
<sequence length="389" mass="41659">MLEAENRPPLLGAMLARHPCLKWLGIALLALLVLGGLWYYRTRPMVASTQAPMAVVGKDGAIHVRRGSTLAKALKIVPVPVLKLPRHVVLPAQMMADPALAVRVFPPVTGQVAALYVQPGARVKKGAPLLAIISGDYAQARSEWLKARSALAVAQKNSLRAAEVARIGGASLKEAQQARDTMLQAQAEEERAASHVRALNAGGILTSNGLYVITAPDDGYVTDITVGQGQNITDLTVPAMTVVGLKDVWLSAAAAQDDIGLFRPGMTLAATLDGETCAGPTMGRDPVMRDNTGRMNLYIKCPNPHETFYPGAYVNADLSVPERPAVMLPKSALLMNNDQVMTYVETSPYVFVRRPLNIIYGEGNLVRVKAGVRKGERVVSVGGILLNDY</sequence>